<dbReference type="PRINTS" id="PR00035">
    <property type="entry name" value="HTHGNTR"/>
</dbReference>
<evidence type="ECO:0000259" key="5">
    <source>
        <dbReference type="PROSITE" id="PS50949"/>
    </source>
</evidence>
<comment type="caution">
    <text evidence="6">The sequence shown here is derived from an EMBL/GenBank/DDBJ whole genome shotgun (WGS) entry which is preliminary data.</text>
</comment>
<dbReference type="InterPro" id="IPR008920">
    <property type="entry name" value="TF_FadR/GntR_C"/>
</dbReference>
<name>A0A9D1TV75_9FIRM</name>
<dbReference type="SUPFAM" id="SSF56801">
    <property type="entry name" value="Acetyl-CoA synthetase-like"/>
    <property type="match status" value="1"/>
</dbReference>
<keyword evidence="3" id="KW-0804">Transcription</keyword>
<keyword evidence="4" id="KW-0175">Coiled coil</keyword>
<dbReference type="Gene3D" id="1.10.10.10">
    <property type="entry name" value="Winged helix-like DNA-binding domain superfamily/Winged helix DNA-binding domain"/>
    <property type="match status" value="1"/>
</dbReference>
<keyword evidence="2" id="KW-0238">DNA-binding</keyword>
<dbReference type="InterPro" id="IPR042099">
    <property type="entry name" value="ANL_N_sf"/>
</dbReference>
<dbReference type="AlphaFoldDB" id="A0A9D1TV75"/>
<dbReference type="CDD" id="cd04433">
    <property type="entry name" value="AFD_class_I"/>
    <property type="match status" value="1"/>
</dbReference>
<dbReference type="SMART" id="SM00895">
    <property type="entry name" value="FCD"/>
    <property type="match status" value="1"/>
</dbReference>
<evidence type="ECO:0000256" key="4">
    <source>
        <dbReference type="SAM" id="Coils"/>
    </source>
</evidence>
<evidence type="ECO:0000256" key="3">
    <source>
        <dbReference type="ARBA" id="ARBA00023163"/>
    </source>
</evidence>
<dbReference type="EMBL" id="DXHQ01000016">
    <property type="protein sequence ID" value="HIW08013.1"/>
    <property type="molecule type" value="Genomic_DNA"/>
</dbReference>
<dbReference type="Gene3D" id="1.20.120.530">
    <property type="entry name" value="GntR ligand-binding domain-like"/>
    <property type="match status" value="1"/>
</dbReference>
<evidence type="ECO:0000256" key="1">
    <source>
        <dbReference type="ARBA" id="ARBA00023015"/>
    </source>
</evidence>
<dbReference type="Pfam" id="PF00501">
    <property type="entry name" value="AMP-binding"/>
    <property type="match status" value="1"/>
</dbReference>
<dbReference type="InterPro" id="IPR011711">
    <property type="entry name" value="GntR_C"/>
</dbReference>
<dbReference type="SMART" id="SM00345">
    <property type="entry name" value="HTH_GNTR"/>
    <property type="match status" value="1"/>
</dbReference>
<evidence type="ECO:0000313" key="7">
    <source>
        <dbReference type="Proteomes" id="UP000823933"/>
    </source>
</evidence>
<reference evidence="6" key="2">
    <citation type="submission" date="2021-04" db="EMBL/GenBank/DDBJ databases">
        <authorList>
            <person name="Gilroy R."/>
        </authorList>
    </citation>
    <scope>NUCLEOTIDE SEQUENCE</scope>
    <source>
        <strain evidence="6">ChiHcolR34-3080</strain>
    </source>
</reference>
<gene>
    <name evidence="6" type="ORF">H9890_01260</name>
</gene>
<dbReference type="Pfam" id="PF00392">
    <property type="entry name" value="GntR"/>
    <property type="match status" value="1"/>
</dbReference>
<dbReference type="InterPro" id="IPR000873">
    <property type="entry name" value="AMP-dep_synth/lig_dom"/>
</dbReference>
<dbReference type="SUPFAM" id="SSF48008">
    <property type="entry name" value="GntR ligand-binding domain-like"/>
    <property type="match status" value="1"/>
</dbReference>
<sequence>MSIKKVVKSSVSQQVFDQLREQILSGGWKSGDKLPSENELAAQFGVSRVTVRNALQKLSGLGLIETRFGEGSFVRGPEAGAALNQLVPMLYLGRETLRDILTFRRMVEGPICEIACRRATDREIAQLRQLLDEMERAEADLPAFARLDSAFHGMVARLTRSNMMQQIYQIIDDAMQSATRQHVRQQSVQVALGWYRKMLAAFEARDSARARRAMEQALAQTFWISTVYQNVLNMESAWPERVAVRWYDEAAGCVREVRYRDYAADIRRMVGYLRRNLPGIEGRHIGLLDRTGYPYAVALFGCILAGAVAVPLNYEKSWPDLADEVARADVDCLLAGGAYREREPGFAGYSGRVLDIGAFAGCTEQAELTECLDRDAPALILFTSDTTGRSKGVVLSQRNLFAPMRLFTEPFATVRRQFGLPEDYQFSAFSVLPLFHVAALTSLLSWSISGNAVNFCADLRRFYRDLAAMPSDVMAVVPTLLKSIHHDVCKGKAARLGKLRIFTCGAATYDPQMLADLIERGFTVIQTYGLTETVGDGGWNSAQDPAHLASVGLRDPDMEYRLEDGELCMKGEAVMLGYYKDPEATEAVLKDGWFHTGDLARIDEDGYIYLTGRKNNLMILPSGENVSPEELEALLAKIPPVREVLVCQKEGKICARISCREAAQDQVRAFIHATNRMLPLYKRVAAVEFTDQPLPRNALGKLQRG</sequence>
<feature type="domain" description="HTH gntR-type" evidence="5">
    <location>
        <begin position="9"/>
        <end position="77"/>
    </location>
</feature>
<protein>
    <submittedName>
        <fullName evidence="6">AMP-binding protein</fullName>
    </submittedName>
</protein>
<feature type="coiled-coil region" evidence="4">
    <location>
        <begin position="117"/>
        <end position="147"/>
    </location>
</feature>
<dbReference type="GO" id="GO:0003700">
    <property type="term" value="F:DNA-binding transcription factor activity"/>
    <property type="evidence" value="ECO:0007669"/>
    <property type="project" value="InterPro"/>
</dbReference>
<dbReference type="CDD" id="cd07377">
    <property type="entry name" value="WHTH_GntR"/>
    <property type="match status" value="1"/>
</dbReference>
<dbReference type="GO" id="GO:0016405">
    <property type="term" value="F:CoA-ligase activity"/>
    <property type="evidence" value="ECO:0007669"/>
    <property type="project" value="TreeGrafter"/>
</dbReference>
<evidence type="ECO:0000313" key="6">
    <source>
        <dbReference type="EMBL" id="HIW08013.1"/>
    </source>
</evidence>
<reference evidence="6" key="1">
    <citation type="journal article" date="2021" name="PeerJ">
        <title>Extensive microbial diversity within the chicken gut microbiome revealed by metagenomics and culture.</title>
        <authorList>
            <person name="Gilroy R."/>
            <person name="Ravi A."/>
            <person name="Getino M."/>
            <person name="Pursley I."/>
            <person name="Horton D.L."/>
            <person name="Alikhan N.F."/>
            <person name="Baker D."/>
            <person name="Gharbi K."/>
            <person name="Hall N."/>
            <person name="Watson M."/>
            <person name="Adriaenssens E.M."/>
            <person name="Foster-Nyarko E."/>
            <person name="Jarju S."/>
            <person name="Secka A."/>
            <person name="Antonio M."/>
            <person name="Oren A."/>
            <person name="Chaudhuri R.R."/>
            <person name="La Ragione R."/>
            <person name="Hildebrand F."/>
            <person name="Pallen M.J."/>
        </authorList>
    </citation>
    <scope>NUCLEOTIDE SEQUENCE</scope>
    <source>
        <strain evidence="6">ChiHcolR34-3080</strain>
    </source>
</reference>
<accession>A0A9D1TV75</accession>
<dbReference type="SUPFAM" id="SSF46785">
    <property type="entry name" value="Winged helix' DNA-binding domain"/>
    <property type="match status" value="1"/>
</dbReference>
<dbReference type="PROSITE" id="PS50949">
    <property type="entry name" value="HTH_GNTR"/>
    <property type="match status" value="1"/>
</dbReference>
<dbReference type="Gene3D" id="3.30.300.30">
    <property type="match status" value="1"/>
</dbReference>
<keyword evidence="1" id="KW-0805">Transcription regulation</keyword>
<dbReference type="InterPro" id="IPR036388">
    <property type="entry name" value="WH-like_DNA-bd_sf"/>
</dbReference>
<organism evidence="6 7">
    <name type="scientific">Candidatus Faecalibacterium intestinigallinarum</name>
    <dbReference type="NCBI Taxonomy" id="2838581"/>
    <lineage>
        <taxon>Bacteria</taxon>
        <taxon>Bacillati</taxon>
        <taxon>Bacillota</taxon>
        <taxon>Clostridia</taxon>
        <taxon>Eubacteriales</taxon>
        <taxon>Oscillospiraceae</taxon>
        <taxon>Faecalibacterium</taxon>
    </lineage>
</organism>
<dbReference type="PANTHER" id="PTHR24096">
    <property type="entry name" value="LONG-CHAIN-FATTY-ACID--COA LIGASE"/>
    <property type="match status" value="1"/>
</dbReference>
<dbReference type="InterPro" id="IPR045851">
    <property type="entry name" value="AMP-bd_C_sf"/>
</dbReference>
<evidence type="ECO:0000256" key="2">
    <source>
        <dbReference type="ARBA" id="ARBA00023125"/>
    </source>
</evidence>
<proteinExistence type="predicted"/>
<dbReference type="Gene3D" id="3.40.50.12780">
    <property type="entry name" value="N-terminal domain of ligase-like"/>
    <property type="match status" value="1"/>
</dbReference>
<dbReference type="GO" id="GO:0003677">
    <property type="term" value="F:DNA binding"/>
    <property type="evidence" value="ECO:0007669"/>
    <property type="project" value="UniProtKB-KW"/>
</dbReference>
<dbReference type="InterPro" id="IPR036390">
    <property type="entry name" value="WH_DNA-bd_sf"/>
</dbReference>
<dbReference type="Pfam" id="PF07729">
    <property type="entry name" value="FCD"/>
    <property type="match status" value="1"/>
</dbReference>
<dbReference type="InterPro" id="IPR000524">
    <property type="entry name" value="Tscrpt_reg_HTH_GntR"/>
</dbReference>
<dbReference type="Proteomes" id="UP000823933">
    <property type="component" value="Unassembled WGS sequence"/>
</dbReference>